<organism evidence="1 2">
    <name type="scientific">Linum trigynum</name>
    <dbReference type="NCBI Taxonomy" id="586398"/>
    <lineage>
        <taxon>Eukaryota</taxon>
        <taxon>Viridiplantae</taxon>
        <taxon>Streptophyta</taxon>
        <taxon>Embryophyta</taxon>
        <taxon>Tracheophyta</taxon>
        <taxon>Spermatophyta</taxon>
        <taxon>Magnoliopsida</taxon>
        <taxon>eudicotyledons</taxon>
        <taxon>Gunneridae</taxon>
        <taxon>Pentapetalae</taxon>
        <taxon>rosids</taxon>
        <taxon>fabids</taxon>
        <taxon>Malpighiales</taxon>
        <taxon>Linaceae</taxon>
        <taxon>Linum</taxon>
    </lineage>
</organism>
<gene>
    <name evidence="1" type="ORF">LTRI10_LOCUS32489</name>
</gene>
<dbReference type="EMBL" id="OZ034819">
    <property type="protein sequence ID" value="CAL1391799.1"/>
    <property type="molecule type" value="Genomic_DNA"/>
</dbReference>
<accession>A0AAV2F0V8</accession>
<reference evidence="1 2" key="1">
    <citation type="submission" date="2024-04" db="EMBL/GenBank/DDBJ databases">
        <authorList>
            <person name="Fracassetti M."/>
        </authorList>
    </citation>
    <scope>NUCLEOTIDE SEQUENCE [LARGE SCALE GENOMIC DNA]</scope>
</reference>
<sequence length="92" mass="9743">MELVVVDSFERRDKRPRQSGGQLAVEVAVASGVVAAGIVAELTDIVDEEGEQRQQEMVAVVGAPGTVGSEVVREHGQQARSMDLVEGLKEGV</sequence>
<name>A0AAV2F0V8_9ROSI</name>
<keyword evidence="2" id="KW-1185">Reference proteome</keyword>
<dbReference type="AlphaFoldDB" id="A0AAV2F0V8"/>
<dbReference type="Proteomes" id="UP001497516">
    <property type="component" value="Chromosome 6"/>
</dbReference>
<proteinExistence type="predicted"/>
<evidence type="ECO:0000313" key="1">
    <source>
        <dbReference type="EMBL" id="CAL1391799.1"/>
    </source>
</evidence>
<evidence type="ECO:0000313" key="2">
    <source>
        <dbReference type="Proteomes" id="UP001497516"/>
    </source>
</evidence>
<protein>
    <submittedName>
        <fullName evidence="1">Uncharacterized protein</fullName>
    </submittedName>
</protein>